<name>A0A0J1GU47_9GAMM</name>
<accession>A0A0J1GU47</accession>
<dbReference type="PANTHER" id="PTHR10815">
    <property type="entry name" value="METHYLATED-DNA--PROTEIN-CYSTEINE METHYLTRANSFERASE"/>
    <property type="match status" value="1"/>
</dbReference>
<dbReference type="Gene3D" id="3.30.160.70">
    <property type="entry name" value="Methylated DNA-protein cysteine methyltransferase domain"/>
    <property type="match status" value="1"/>
</dbReference>
<dbReference type="InterPro" id="IPR036388">
    <property type="entry name" value="WH-like_DNA-bd_sf"/>
</dbReference>
<dbReference type="GO" id="GO:0032259">
    <property type="term" value="P:methylation"/>
    <property type="evidence" value="ECO:0007669"/>
    <property type="project" value="UniProtKB-KW"/>
</dbReference>
<dbReference type="OrthoDB" id="9811249at2"/>
<keyword evidence="4" id="KW-0808">Transferase</keyword>
<evidence type="ECO:0000259" key="3">
    <source>
        <dbReference type="Pfam" id="PF02870"/>
    </source>
</evidence>
<dbReference type="Proteomes" id="UP000036426">
    <property type="component" value="Unassembled WGS sequence"/>
</dbReference>
<dbReference type="Pfam" id="PF02870">
    <property type="entry name" value="Methyltransf_1N"/>
    <property type="match status" value="1"/>
</dbReference>
<dbReference type="Gene3D" id="1.10.10.10">
    <property type="entry name" value="Winged helix-like DNA-binding domain superfamily/Winged helix DNA-binding domain"/>
    <property type="match status" value="1"/>
</dbReference>
<keyword evidence="4" id="KW-0489">Methyltransferase</keyword>
<dbReference type="RefSeq" id="WP_047872309.1">
    <property type="nucleotide sequence ID" value="NZ_BMYC01000033.1"/>
</dbReference>
<organism evidence="4 5">
    <name type="scientific">Photobacterium aphoticum</name>
    <dbReference type="NCBI Taxonomy" id="754436"/>
    <lineage>
        <taxon>Bacteria</taxon>
        <taxon>Pseudomonadati</taxon>
        <taxon>Pseudomonadota</taxon>
        <taxon>Gammaproteobacteria</taxon>
        <taxon>Vibrionales</taxon>
        <taxon>Vibrionaceae</taxon>
        <taxon>Photobacterium</taxon>
    </lineage>
</organism>
<dbReference type="InterPro" id="IPR036631">
    <property type="entry name" value="MGMT_N_sf"/>
</dbReference>
<evidence type="ECO:0000313" key="5">
    <source>
        <dbReference type="Proteomes" id="UP000036426"/>
    </source>
</evidence>
<gene>
    <name evidence="4" type="ORF">ABT58_00005</name>
</gene>
<dbReference type="SUPFAM" id="SSF46767">
    <property type="entry name" value="Methylated DNA-protein cysteine methyltransferase, C-terminal domain"/>
    <property type="match status" value="1"/>
</dbReference>
<dbReference type="AlphaFoldDB" id="A0A0J1GU47"/>
<dbReference type="PANTHER" id="PTHR10815:SF5">
    <property type="entry name" value="METHYLATED-DNA--PROTEIN-CYSTEINE METHYLTRANSFERASE"/>
    <property type="match status" value="1"/>
</dbReference>
<dbReference type="Pfam" id="PF01035">
    <property type="entry name" value="DNA_binding_1"/>
    <property type="match status" value="1"/>
</dbReference>
<dbReference type="CDD" id="cd06445">
    <property type="entry name" value="ATase"/>
    <property type="match status" value="1"/>
</dbReference>
<evidence type="ECO:0000313" key="4">
    <source>
        <dbReference type="EMBL" id="KLV02959.1"/>
    </source>
</evidence>
<keyword evidence="1" id="KW-0227">DNA damage</keyword>
<comment type="caution">
    <text evidence="4">The sequence shown here is derived from an EMBL/GenBank/DDBJ whole genome shotgun (WGS) entry which is preliminary data.</text>
</comment>
<dbReference type="InterPro" id="IPR008332">
    <property type="entry name" value="MethylG_MeTrfase_N"/>
</dbReference>
<keyword evidence="5" id="KW-1185">Reference proteome</keyword>
<dbReference type="InterPro" id="IPR036217">
    <property type="entry name" value="MethylDNA_cys_MeTrfase_DNAb"/>
</dbReference>
<dbReference type="SUPFAM" id="SSF53155">
    <property type="entry name" value="Methylated DNA-protein cysteine methyltransferase domain"/>
    <property type="match status" value="1"/>
</dbReference>
<dbReference type="GO" id="GO:0006281">
    <property type="term" value="P:DNA repair"/>
    <property type="evidence" value="ECO:0007669"/>
    <property type="project" value="InterPro"/>
</dbReference>
<dbReference type="EMBL" id="LDOV01000001">
    <property type="protein sequence ID" value="KLV02959.1"/>
    <property type="molecule type" value="Genomic_DNA"/>
</dbReference>
<feature type="domain" description="Methylguanine DNA methyltransferase ribonuclease-like" evidence="3">
    <location>
        <begin position="1"/>
        <end position="69"/>
    </location>
</feature>
<dbReference type="NCBIfam" id="TIGR00589">
    <property type="entry name" value="ogt"/>
    <property type="match status" value="1"/>
</dbReference>
<dbReference type="PATRIC" id="fig|754436.4.peg.1"/>
<dbReference type="GO" id="GO:0003908">
    <property type="term" value="F:methylated-DNA-[protein]-cysteine S-methyltransferase activity"/>
    <property type="evidence" value="ECO:0007669"/>
    <property type="project" value="InterPro"/>
</dbReference>
<proteinExistence type="predicted"/>
<evidence type="ECO:0000259" key="2">
    <source>
        <dbReference type="Pfam" id="PF01035"/>
    </source>
</evidence>
<feature type="domain" description="Methylated-DNA-[protein]-cysteine S-methyltransferase DNA binding" evidence="2">
    <location>
        <begin position="73"/>
        <end position="149"/>
    </location>
</feature>
<dbReference type="InterPro" id="IPR014048">
    <property type="entry name" value="MethylDNA_cys_MeTrfase_DNA-bd"/>
</dbReference>
<evidence type="ECO:0000256" key="1">
    <source>
        <dbReference type="ARBA" id="ARBA00022763"/>
    </source>
</evidence>
<reference evidence="4 5" key="1">
    <citation type="submission" date="2015-05" db="EMBL/GenBank/DDBJ databases">
        <title>Photobacterium galathea sp. nov.</title>
        <authorList>
            <person name="Machado H."/>
            <person name="Gram L."/>
        </authorList>
    </citation>
    <scope>NUCLEOTIDE SEQUENCE [LARGE SCALE GENOMIC DNA]</scope>
    <source>
        <strain evidence="4 5">DSM 25995</strain>
    </source>
</reference>
<sequence>MYYDSLDSVLGKIYLLADEQGLRQLLIASAGFTPNAQWQHDPQFLSPYITQLAEYLSGQRKVFTVPLAPEGTDFQRQVWQALTEIPYNSLRSYQQIAEHIAHPCAIMAVSMAKNVNPIPFFIPCHRVASATEAQLSSRYGHTLINQLHALESGEVTLR</sequence>
<protein>
    <submittedName>
        <fullName evidence="4">6-O-methylguanine DNA methyltransferase</fullName>
    </submittedName>
</protein>